<keyword evidence="2" id="KW-1185">Reference proteome</keyword>
<sequence length="160" mass="17906">MMKGSGLFFLAITIFLVACDSGKSQNEKELNNELWSYEEAIQDNGEKIEVAPYNESIQKAMSVRLPWAYSPLSIALRVAGQQMIAPNVNMVAKSLSGNELITDAAVIIEKLNLPDDSLDDEYYWIRLKLGGTVWQVAEIKHAWKCKDGRGHQNLSAEKCK</sequence>
<reference evidence="1" key="1">
    <citation type="submission" date="2021-01" db="EMBL/GenBank/DDBJ databases">
        <title>Marivirga sp. nov., isolated from intertidal surface sediments.</title>
        <authorList>
            <person name="Zhang M."/>
        </authorList>
    </citation>
    <scope>NUCLEOTIDE SEQUENCE</scope>
    <source>
        <strain evidence="1">SM1354</strain>
    </source>
</reference>
<dbReference type="RefSeq" id="WP_201919392.1">
    <property type="nucleotide sequence ID" value="NZ_JAERQG010000002.1"/>
</dbReference>
<protein>
    <recommendedName>
        <fullName evidence="3">Lipoprotein</fullName>
    </recommendedName>
</protein>
<evidence type="ECO:0008006" key="3">
    <source>
        <dbReference type="Google" id="ProtNLM"/>
    </source>
</evidence>
<dbReference type="PROSITE" id="PS51257">
    <property type="entry name" value="PROKAR_LIPOPROTEIN"/>
    <property type="match status" value="1"/>
</dbReference>
<name>A0A937AK82_9BACT</name>
<evidence type="ECO:0000313" key="1">
    <source>
        <dbReference type="EMBL" id="MBL0765088.1"/>
    </source>
</evidence>
<dbReference type="EMBL" id="JAERQG010000002">
    <property type="protein sequence ID" value="MBL0765088.1"/>
    <property type="molecule type" value="Genomic_DNA"/>
</dbReference>
<gene>
    <name evidence="1" type="ORF">JKP34_07495</name>
</gene>
<dbReference type="Proteomes" id="UP000642920">
    <property type="component" value="Unassembled WGS sequence"/>
</dbReference>
<evidence type="ECO:0000313" key="2">
    <source>
        <dbReference type="Proteomes" id="UP000642920"/>
    </source>
</evidence>
<accession>A0A937AK82</accession>
<organism evidence="1 2">
    <name type="scientific">Marivirga atlantica</name>
    <dbReference type="NCBI Taxonomy" id="1548457"/>
    <lineage>
        <taxon>Bacteria</taxon>
        <taxon>Pseudomonadati</taxon>
        <taxon>Bacteroidota</taxon>
        <taxon>Cytophagia</taxon>
        <taxon>Cytophagales</taxon>
        <taxon>Marivirgaceae</taxon>
        <taxon>Marivirga</taxon>
    </lineage>
</organism>
<comment type="caution">
    <text evidence="1">The sequence shown here is derived from an EMBL/GenBank/DDBJ whole genome shotgun (WGS) entry which is preliminary data.</text>
</comment>
<proteinExistence type="predicted"/>
<dbReference type="AlphaFoldDB" id="A0A937AK82"/>